<dbReference type="Gene3D" id="1.20.1290.10">
    <property type="entry name" value="AhpD-like"/>
    <property type="match status" value="1"/>
</dbReference>
<dbReference type="Proteomes" id="UP000319342">
    <property type="component" value="Chromosome"/>
</dbReference>
<evidence type="ECO:0000313" key="3">
    <source>
        <dbReference type="Proteomes" id="UP000319342"/>
    </source>
</evidence>
<feature type="signal peptide" evidence="1">
    <location>
        <begin position="1"/>
        <end position="25"/>
    </location>
</feature>
<evidence type="ECO:0008006" key="4">
    <source>
        <dbReference type="Google" id="ProtNLM"/>
    </source>
</evidence>
<dbReference type="OrthoDB" id="287782at2"/>
<dbReference type="InterPro" id="IPR029032">
    <property type="entry name" value="AhpD-like"/>
</dbReference>
<organism evidence="2 3">
    <name type="scientific">Rohdeia mirabilis</name>
    <dbReference type="NCBI Taxonomy" id="2528008"/>
    <lineage>
        <taxon>Bacteria</taxon>
        <taxon>Pseudomonadati</taxon>
        <taxon>Planctomycetota</taxon>
        <taxon>Planctomycetia</taxon>
        <taxon>Planctomycetia incertae sedis</taxon>
        <taxon>Rohdeia</taxon>
    </lineage>
</organism>
<feature type="chain" id="PRO_5021813309" description="Carboxymuconolactone decarboxylase family protein" evidence="1">
    <location>
        <begin position="26"/>
        <end position="213"/>
    </location>
</feature>
<name>A0A518CW00_9BACT</name>
<keyword evidence="3" id="KW-1185">Reference proteome</keyword>
<dbReference type="AlphaFoldDB" id="A0A518CW00"/>
<protein>
    <recommendedName>
        <fullName evidence="4">Carboxymuconolactone decarboxylase family protein</fullName>
    </recommendedName>
</protein>
<gene>
    <name evidence="2" type="ORF">Pla163_05110</name>
</gene>
<reference evidence="2 3" key="1">
    <citation type="submission" date="2019-02" db="EMBL/GenBank/DDBJ databases">
        <title>Deep-cultivation of Planctomycetes and their phenomic and genomic characterization uncovers novel biology.</title>
        <authorList>
            <person name="Wiegand S."/>
            <person name="Jogler M."/>
            <person name="Boedeker C."/>
            <person name="Pinto D."/>
            <person name="Vollmers J."/>
            <person name="Rivas-Marin E."/>
            <person name="Kohn T."/>
            <person name="Peeters S.H."/>
            <person name="Heuer A."/>
            <person name="Rast P."/>
            <person name="Oberbeckmann S."/>
            <person name="Bunk B."/>
            <person name="Jeske O."/>
            <person name="Meyerdierks A."/>
            <person name="Storesund J.E."/>
            <person name="Kallscheuer N."/>
            <person name="Luecker S."/>
            <person name="Lage O.M."/>
            <person name="Pohl T."/>
            <person name="Merkel B.J."/>
            <person name="Hornburger P."/>
            <person name="Mueller R.-W."/>
            <person name="Bruemmer F."/>
            <person name="Labrenz M."/>
            <person name="Spormann A.M."/>
            <person name="Op den Camp H."/>
            <person name="Overmann J."/>
            <person name="Amann R."/>
            <person name="Jetten M.S.M."/>
            <person name="Mascher T."/>
            <person name="Medema M.H."/>
            <person name="Devos D.P."/>
            <person name="Kaster A.-K."/>
            <person name="Ovreas L."/>
            <person name="Rohde M."/>
            <person name="Galperin M.Y."/>
            <person name="Jogler C."/>
        </authorList>
    </citation>
    <scope>NUCLEOTIDE SEQUENCE [LARGE SCALE GENOMIC DNA]</scope>
    <source>
        <strain evidence="2 3">Pla163</strain>
    </source>
</reference>
<keyword evidence="1" id="KW-0732">Signal</keyword>
<sequence length="213" mass="22777" precursor="true">MELRLRPSLLALPLLLASCASNSTAVEEPTEEPVVGPAEAVAAPSEAETRAWLEDFGRRYAYDVGYLEQLLDLSPDAFGAFASSMELSEHRVHLPLDAHYVGLVGALLADDCGQCTQLTLRMAVEAGVERSLLRQVLEDPERLPPDLRLVHAYATQVVGGQNADAATVARLRAALGDEGFAELAVNVLGARIYPGLRRALGAETACAPPTLDF</sequence>
<dbReference type="PROSITE" id="PS51257">
    <property type="entry name" value="PROKAR_LIPOPROTEIN"/>
    <property type="match status" value="1"/>
</dbReference>
<proteinExistence type="predicted"/>
<dbReference type="SUPFAM" id="SSF69118">
    <property type="entry name" value="AhpD-like"/>
    <property type="match status" value="1"/>
</dbReference>
<dbReference type="EMBL" id="CP036290">
    <property type="protein sequence ID" value="QDU83412.1"/>
    <property type="molecule type" value="Genomic_DNA"/>
</dbReference>
<evidence type="ECO:0000313" key="2">
    <source>
        <dbReference type="EMBL" id="QDU83412.1"/>
    </source>
</evidence>
<dbReference type="RefSeq" id="WP_145183050.1">
    <property type="nucleotide sequence ID" value="NZ_CP036290.1"/>
</dbReference>
<accession>A0A518CW00</accession>
<evidence type="ECO:0000256" key="1">
    <source>
        <dbReference type="SAM" id="SignalP"/>
    </source>
</evidence>